<dbReference type="SMART" id="SM00990">
    <property type="entry name" value="VRR_NUC"/>
    <property type="match status" value="1"/>
</dbReference>
<accession>W0A6C8</accession>
<comment type="cofactor">
    <cofactor evidence="1">
        <name>Mg(2+)</name>
        <dbReference type="ChEBI" id="CHEBI:18420"/>
    </cofactor>
</comment>
<organism evidence="5 6">
    <name type="scientific">Sphingomonas sanxanigenens DSM 19645 = NX02</name>
    <dbReference type="NCBI Taxonomy" id="1123269"/>
    <lineage>
        <taxon>Bacteria</taxon>
        <taxon>Pseudomonadati</taxon>
        <taxon>Pseudomonadota</taxon>
        <taxon>Alphaproteobacteria</taxon>
        <taxon>Sphingomonadales</taxon>
        <taxon>Sphingomonadaceae</taxon>
        <taxon>Sphingomonas</taxon>
    </lineage>
</organism>
<dbReference type="AlphaFoldDB" id="W0A6C8"/>
<reference evidence="5 6" key="1">
    <citation type="submission" date="2013-07" db="EMBL/GenBank/DDBJ databases">
        <title>Completed genome of Sphingomonas sanxanigenens NX02.</title>
        <authorList>
            <person name="Ma T."/>
            <person name="Huang H."/>
            <person name="Wu M."/>
            <person name="Li X."/>
            <person name="Li G."/>
        </authorList>
    </citation>
    <scope>NUCLEOTIDE SEQUENCE [LARGE SCALE GENOMIC DNA]</scope>
    <source>
        <strain evidence="5 6">NX02</strain>
    </source>
</reference>
<dbReference type="HOGENOM" id="CLU_1776250_0_0_5"/>
<keyword evidence="3" id="KW-0378">Hydrolase</keyword>
<evidence type="ECO:0000259" key="4">
    <source>
        <dbReference type="SMART" id="SM00990"/>
    </source>
</evidence>
<dbReference type="GO" id="GO:0016788">
    <property type="term" value="F:hydrolase activity, acting on ester bonds"/>
    <property type="evidence" value="ECO:0007669"/>
    <property type="project" value="InterPro"/>
</dbReference>
<evidence type="ECO:0000313" key="5">
    <source>
        <dbReference type="EMBL" id="AHE52616.1"/>
    </source>
</evidence>
<proteinExistence type="predicted"/>
<evidence type="ECO:0000256" key="2">
    <source>
        <dbReference type="ARBA" id="ARBA00022722"/>
    </source>
</evidence>
<keyword evidence="2" id="KW-0540">Nuclease</keyword>
<keyword evidence="6" id="KW-1185">Reference proteome</keyword>
<dbReference type="GO" id="GO:0004518">
    <property type="term" value="F:nuclease activity"/>
    <property type="evidence" value="ECO:0007669"/>
    <property type="project" value="UniProtKB-KW"/>
</dbReference>
<name>W0A6C8_9SPHN</name>
<dbReference type="KEGG" id="ssan:NX02_04340"/>
<dbReference type="InterPro" id="IPR011856">
    <property type="entry name" value="tRNA_endonuc-like_dom_sf"/>
</dbReference>
<evidence type="ECO:0000256" key="1">
    <source>
        <dbReference type="ARBA" id="ARBA00001946"/>
    </source>
</evidence>
<dbReference type="Gene3D" id="3.40.1350.10">
    <property type="match status" value="1"/>
</dbReference>
<gene>
    <name evidence="5" type="ORF">NX02_04340</name>
</gene>
<dbReference type="Pfam" id="PF08774">
    <property type="entry name" value="VRR_NUC"/>
    <property type="match status" value="1"/>
</dbReference>
<protein>
    <recommendedName>
        <fullName evidence="4">VRR-NUC domain-containing protein</fullName>
    </recommendedName>
</protein>
<dbReference type="STRING" id="1123269.NX02_04340"/>
<dbReference type="PATRIC" id="fig|1123269.5.peg.844"/>
<dbReference type="GO" id="GO:0003676">
    <property type="term" value="F:nucleic acid binding"/>
    <property type="evidence" value="ECO:0007669"/>
    <property type="project" value="InterPro"/>
</dbReference>
<dbReference type="Proteomes" id="UP000018851">
    <property type="component" value="Chromosome"/>
</dbReference>
<dbReference type="EMBL" id="CP006644">
    <property type="protein sequence ID" value="AHE52616.1"/>
    <property type="molecule type" value="Genomic_DNA"/>
</dbReference>
<evidence type="ECO:0000313" key="6">
    <source>
        <dbReference type="Proteomes" id="UP000018851"/>
    </source>
</evidence>
<dbReference type="InterPro" id="IPR014883">
    <property type="entry name" value="VRR_NUC"/>
</dbReference>
<feature type="domain" description="VRR-NUC" evidence="4">
    <location>
        <begin position="47"/>
        <end position="132"/>
    </location>
</feature>
<dbReference type="eggNOG" id="ENOG5032Y69">
    <property type="taxonomic scope" value="Bacteria"/>
</dbReference>
<evidence type="ECO:0000256" key="3">
    <source>
        <dbReference type="ARBA" id="ARBA00022801"/>
    </source>
</evidence>
<sequence>MAGVTPWYLKKPRVPATGAKRPRRKAPGALERPVQRGVIELLETLGLRVAAVPNGAMLAGNAASRARLMKALKKDGLRPGFPDLIVMGRKPGQIGVLECKREKDGRLSVEQKEWRDFFIEVGHPWACVTSVDEALAAIKSWGWLA</sequence>